<evidence type="ECO:0000313" key="1">
    <source>
        <dbReference type="EMBL" id="KUG28173.1"/>
    </source>
</evidence>
<organism evidence="1">
    <name type="scientific">hydrocarbon metagenome</name>
    <dbReference type="NCBI Taxonomy" id="938273"/>
    <lineage>
        <taxon>unclassified sequences</taxon>
        <taxon>metagenomes</taxon>
        <taxon>ecological metagenomes</taxon>
    </lineage>
</organism>
<accession>A0A0W8G4X9</accession>
<dbReference type="AlphaFoldDB" id="A0A0W8G4X9"/>
<reference evidence="1" key="1">
    <citation type="journal article" date="2015" name="Proc. Natl. Acad. Sci. U.S.A.">
        <title>Networks of energetic and metabolic interactions define dynamics in microbial communities.</title>
        <authorList>
            <person name="Embree M."/>
            <person name="Liu J.K."/>
            <person name="Al-Bassam M.M."/>
            <person name="Zengler K."/>
        </authorList>
    </citation>
    <scope>NUCLEOTIDE SEQUENCE</scope>
</reference>
<comment type="caution">
    <text evidence="1">The sequence shown here is derived from an EMBL/GenBank/DDBJ whole genome shotgun (WGS) entry which is preliminary data.</text>
</comment>
<gene>
    <name evidence="1" type="ORF">ASZ90_001968</name>
</gene>
<protein>
    <submittedName>
        <fullName evidence="1">Uncharacterized protein</fullName>
    </submittedName>
</protein>
<name>A0A0W8G4X9_9ZZZZ</name>
<dbReference type="EMBL" id="LNQE01000254">
    <property type="protein sequence ID" value="KUG28173.1"/>
    <property type="molecule type" value="Genomic_DNA"/>
</dbReference>
<proteinExistence type="predicted"/>
<sequence>MRKTLALLCLLVLSGGIMGQTGSSDQAARFTFGTTRFLAEKNIGPQGGRLEILGTGTPLDGMILDIPPNALERDVAVRIGSNSGSLLLPSGLPSGMVAAIEFGEAPVLAQPAAIIIPYDPEKTGGPIQGYAINDQGRLELLMLARLDRPGGQATFHTFRPLTMTWVYLEK</sequence>